<evidence type="ECO:0000313" key="3">
    <source>
        <dbReference type="Proteomes" id="UP001433268"/>
    </source>
</evidence>
<dbReference type="Proteomes" id="UP001433268">
    <property type="component" value="Unassembled WGS sequence"/>
</dbReference>
<feature type="compositionally biased region" description="Gly residues" evidence="1">
    <location>
        <begin position="29"/>
        <end position="39"/>
    </location>
</feature>
<feature type="region of interest" description="Disordered" evidence="1">
    <location>
        <begin position="18"/>
        <end position="75"/>
    </location>
</feature>
<keyword evidence="3" id="KW-1185">Reference proteome</keyword>
<feature type="compositionally biased region" description="Acidic residues" evidence="1">
    <location>
        <begin position="54"/>
        <end position="65"/>
    </location>
</feature>
<feature type="compositionally biased region" description="Basic and acidic residues" evidence="1">
    <location>
        <begin position="40"/>
        <end position="53"/>
    </location>
</feature>
<accession>A0ABR1X123</accession>
<comment type="caution">
    <text evidence="2">The sequence shown here is derived from an EMBL/GenBank/DDBJ whole genome shotgun (WGS) entry which is preliminary data.</text>
</comment>
<organism evidence="2 3">
    <name type="scientific">Apiospora hydei</name>
    <dbReference type="NCBI Taxonomy" id="1337664"/>
    <lineage>
        <taxon>Eukaryota</taxon>
        <taxon>Fungi</taxon>
        <taxon>Dikarya</taxon>
        <taxon>Ascomycota</taxon>
        <taxon>Pezizomycotina</taxon>
        <taxon>Sordariomycetes</taxon>
        <taxon>Xylariomycetidae</taxon>
        <taxon>Amphisphaeriales</taxon>
        <taxon>Apiosporaceae</taxon>
        <taxon>Apiospora</taxon>
    </lineage>
</organism>
<reference evidence="2 3" key="1">
    <citation type="submission" date="2023-01" db="EMBL/GenBank/DDBJ databases">
        <title>Analysis of 21 Apiospora genomes using comparative genomics revels a genus with tremendous synthesis potential of carbohydrate active enzymes and secondary metabolites.</title>
        <authorList>
            <person name="Sorensen T."/>
        </authorList>
    </citation>
    <scope>NUCLEOTIDE SEQUENCE [LARGE SCALE GENOMIC DNA]</scope>
    <source>
        <strain evidence="2 3">CBS 114990</strain>
    </source>
</reference>
<dbReference type="GeneID" id="92041406"/>
<protein>
    <submittedName>
        <fullName evidence="2">Uncharacterized protein</fullName>
    </submittedName>
</protein>
<gene>
    <name evidence="2" type="ORF">PG997_004031</name>
</gene>
<proteinExistence type="predicted"/>
<dbReference type="EMBL" id="JAQQWN010000004">
    <property type="protein sequence ID" value="KAK8089070.1"/>
    <property type="molecule type" value="Genomic_DNA"/>
</dbReference>
<evidence type="ECO:0000313" key="2">
    <source>
        <dbReference type="EMBL" id="KAK8089070.1"/>
    </source>
</evidence>
<name>A0ABR1X123_9PEZI</name>
<feature type="compositionally biased region" description="Basic and acidic residues" evidence="1">
    <location>
        <begin position="66"/>
        <end position="75"/>
    </location>
</feature>
<evidence type="ECO:0000256" key="1">
    <source>
        <dbReference type="SAM" id="MobiDB-lite"/>
    </source>
</evidence>
<sequence>MRSGVALTNDSATVLFSGWESSNVDRPGQGQGQGQGRGLRAGEDATAVEKDAGDADADADADAGVDAERREVKGSEVCEGNCGKKEPRLFLWTTERLDSLAIMENQVLP</sequence>
<dbReference type="RefSeq" id="XP_066671964.1">
    <property type="nucleotide sequence ID" value="XM_066808346.1"/>
</dbReference>